<name>A0ABV6ZZ56_9PROT</name>
<reference evidence="3" key="1">
    <citation type="journal article" date="2019" name="Int. J. Syst. Evol. Microbiol.">
        <title>The Global Catalogue of Microorganisms (GCM) 10K type strain sequencing project: providing services to taxonomists for standard genome sequencing and annotation.</title>
        <authorList>
            <consortium name="The Broad Institute Genomics Platform"/>
            <consortium name="The Broad Institute Genome Sequencing Center for Infectious Disease"/>
            <person name="Wu L."/>
            <person name="Ma J."/>
        </authorList>
    </citation>
    <scope>NUCLEOTIDE SEQUENCE [LARGE SCALE GENOMIC DNA]</scope>
    <source>
        <strain evidence="3">KCTC 52487</strain>
    </source>
</reference>
<evidence type="ECO:0000313" key="2">
    <source>
        <dbReference type="EMBL" id="MFC2926658.1"/>
    </source>
</evidence>
<keyword evidence="1" id="KW-0812">Transmembrane</keyword>
<dbReference type="RefSeq" id="WP_343164706.1">
    <property type="nucleotide sequence ID" value="NZ_JBHRSV010000020.1"/>
</dbReference>
<proteinExistence type="predicted"/>
<dbReference type="Proteomes" id="UP001595379">
    <property type="component" value="Unassembled WGS sequence"/>
</dbReference>
<protein>
    <submittedName>
        <fullName evidence="2">Uncharacterized protein</fullName>
    </submittedName>
</protein>
<keyword evidence="1" id="KW-1133">Transmembrane helix</keyword>
<keyword evidence="3" id="KW-1185">Reference proteome</keyword>
<sequence>MILSRISKAVREQNWFAVAIEFVIVILGVVIGFQVTAWNAQRVANDRAEVLTARLIEDMQAEQWRVIGVTTYYEQVADNAQRALDTLEGRRETDDRTLVVEAFRATQIFSFPVIRTTYEELVSTGTIDLIADDALIAGAIEYYETGQEEISYQNPDRPYRFAFFALAERDLYDALADTCAEPRTLTIGDYDALPGLLLSACEIEGHDEAFAQIAQRLRTSDTIRPLLRQRAVEASLESRSQAYWLDMFRRILPPVSE</sequence>
<keyword evidence="1" id="KW-0472">Membrane</keyword>
<dbReference type="EMBL" id="JBHRSV010000020">
    <property type="protein sequence ID" value="MFC2926658.1"/>
    <property type="molecule type" value="Genomic_DNA"/>
</dbReference>
<evidence type="ECO:0000313" key="3">
    <source>
        <dbReference type="Proteomes" id="UP001595379"/>
    </source>
</evidence>
<feature type="transmembrane region" description="Helical" evidence="1">
    <location>
        <begin position="15"/>
        <end position="38"/>
    </location>
</feature>
<comment type="caution">
    <text evidence="2">The sequence shown here is derived from an EMBL/GenBank/DDBJ whole genome shotgun (WGS) entry which is preliminary data.</text>
</comment>
<evidence type="ECO:0000256" key="1">
    <source>
        <dbReference type="SAM" id="Phobius"/>
    </source>
</evidence>
<organism evidence="2 3">
    <name type="scientific">Hyphobacterium vulgare</name>
    <dbReference type="NCBI Taxonomy" id="1736751"/>
    <lineage>
        <taxon>Bacteria</taxon>
        <taxon>Pseudomonadati</taxon>
        <taxon>Pseudomonadota</taxon>
        <taxon>Alphaproteobacteria</taxon>
        <taxon>Maricaulales</taxon>
        <taxon>Maricaulaceae</taxon>
        <taxon>Hyphobacterium</taxon>
    </lineage>
</organism>
<gene>
    <name evidence="2" type="ORF">ACFOOR_11125</name>
</gene>
<accession>A0ABV6ZZ56</accession>